<dbReference type="GO" id="GO:0008270">
    <property type="term" value="F:zinc ion binding"/>
    <property type="evidence" value="ECO:0007669"/>
    <property type="project" value="InterPro"/>
</dbReference>
<evidence type="ECO:0000256" key="1">
    <source>
        <dbReference type="SAM" id="SignalP"/>
    </source>
</evidence>
<evidence type="ECO:0000313" key="3">
    <source>
        <dbReference type="EMBL" id="TPV32892.1"/>
    </source>
</evidence>
<dbReference type="AlphaFoldDB" id="A0A506PII3"/>
<organism evidence="3 4">
    <name type="scientific">Paucihalobacter ruber</name>
    <dbReference type="NCBI Taxonomy" id="2567861"/>
    <lineage>
        <taxon>Bacteria</taxon>
        <taxon>Pseudomonadati</taxon>
        <taxon>Bacteroidota</taxon>
        <taxon>Flavobacteriia</taxon>
        <taxon>Flavobacteriales</taxon>
        <taxon>Flavobacteriaceae</taxon>
        <taxon>Paucihalobacter</taxon>
    </lineage>
</organism>
<dbReference type="RefSeq" id="WP_140990639.1">
    <property type="nucleotide sequence ID" value="NZ_VHIQ01000005.1"/>
</dbReference>
<dbReference type="Proteomes" id="UP000317332">
    <property type="component" value="Unassembled WGS sequence"/>
</dbReference>
<dbReference type="EMBL" id="VHIQ01000005">
    <property type="protein sequence ID" value="TPV32892.1"/>
    <property type="molecule type" value="Genomic_DNA"/>
</dbReference>
<proteinExistence type="predicted"/>
<feature type="chain" id="PRO_5021496610" evidence="1">
    <location>
        <begin position="20"/>
        <end position="824"/>
    </location>
</feature>
<feature type="signal peptide" evidence="1">
    <location>
        <begin position="1"/>
        <end position="19"/>
    </location>
</feature>
<keyword evidence="3" id="KW-0121">Carboxypeptidase</keyword>
<comment type="caution">
    <text evidence="3">The sequence shown here is derived from an EMBL/GenBank/DDBJ whole genome shotgun (WGS) entry which is preliminary data.</text>
</comment>
<keyword evidence="4" id="KW-1185">Reference proteome</keyword>
<evidence type="ECO:0000259" key="2">
    <source>
        <dbReference type="Pfam" id="PF00246"/>
    </source>
</evidence>
<sequence>MRNFITLFVCFISLSSLFAQPLSPSQFLGYELGSQFTRHHQVVEYFKHIESSSPSKVKLTFYGTTNERRQLLLAIVSSEENIQKIEEHRLNNLKNIGLAEGTPNADLPAIVWLSYNVHGNEASSTEASMLTIFNLITKKQEWLKNTIVIIDPCINPDGRDRYVNWYNQVASSPYNADRQSTEHNEPWPDGRPNHYLFDLNRDWAWATQVETQQRLVQYNKWMPHIHIDFHEQGINEPYFFAPAAEPFHEVITDFQRSFQVEIGKNSAKYFDENGWLYFTRERFDLFYPSYGDTYPTYMGAIGLTYEQAGHGMAGLGIITDEQNLLTLQDRLNHHTVAGLSTVETAHKNAKVLNEEFSKFFKNQNFKYKSYVLQGNKDKINRLKSLLYKHDIKFGSPNNQKVTGFKYSTGAQGSINASANDLVVSTNQPKGNMVKVLFEPNAMLSDSLTYDITAWSLPYAHGLECVATSSIINAFEVLERPYVANLEDAYAYVAKWDDLNDARFLSALLKANLKVRFTEKPFTQNGVTHQPGSLIISKADNQQKDFVKQLEAISQEHTRTLRPLKGGFSDNTPDLGSPDVKLIHKPKIAVLGGEGTSSLNYGELWHFFEQQLEFQITNINSNQFSKINLNDFNILILPSGYYNNIFNDTQLNNLKDWISKGGKLIAIEDAVRVFAGKEGFGINYKEADTIPKKNPLLPYAERERAYANKMITGAIFKTEVDPTHPLAFGYKNVYHTLKLDNTNYNLLDSGYNVVHINNNTKPIAGFAGSEAVKTLNQSLIFGEQSFGRGSVIYLSDNPVFRGFWENGKLFLANAIFFVNNNAFTL</sequence>
<dbReference type="GO" id="GO:0006508">
    <property type="term" value="P:proteolysis"/>
    <property type="evidence" value="ECO:0007669"/>
    <property type="project" value="InterPro"/>
</dbReference>
<feature type="domain" description="Peptidase M14" evidence="2">
    <location>
        <begin position="43"/>
        <end position="208"/>
    </location>
</feature>
<gene>
    <name evidence="3" type="ORF">FJ651_11345</name>
</gene>
<dbReference type="Pfam" id="PF00246">
    <property type="entry name" value="Peptidase_M14"/>
    <property type="match status" value="1"/>
</dbReference>
<dbReference type="CDD" id="cd06238">
    <property type="entry name" value="M14-like"/>
    <property type="match status" value="1"/>
</dbReference>
<dbReference type="InterPro" id="IPR029062">
    <property type="entry name" value="Class_I_gatase-like"/>
</dbReference>
<keyword evidence="3" id="KW-0645">Protease</keyword>
<reference evidence="3 4" key="1">
    <citation type="submission" date="2019-06" db="EMBL/GenBank/DDBJ databases">
        <title>Flavobacteriaceae Paucihalobacterium erythroidium CWB-1, complete genome.</title>
        <authorList>
            <person name="Wu S."/>
        </authorList>
    </citation>
    <scope>NUCLEOTIDE SEQUENCE [LARGE SCALE GENOMIC DNA]</scope>
    <source>
        <strain evidence="3 4">CWB-1</strain>
    </source>
</reference>
<accession>A0A506PII3</accession>
<name>A0A506PII3_9FLAO</name>
<evidence type="ECO:0000313" key="4">
    <source>
        <dbReference type="Proteomes" id="UP000317332"/>
    </source>
</evidence>
<dbReference type="OrthoDB" id="9758209at2"/>
<dbReference type="SUPFAM" id="SSF52317">
    <property type="entry name" value="Class I glutamine amidotransferase-like"/>
    <property type="match status" value="1"/>
</dbReference>
<keyword evidence="1" id="KW-0732">Signal</keyword>
<keyword evidence="3" id="KW-0378">Hydrolase</keyword>
<dbReference type="GO" id="GO:0004181">
    <property type="term" value="F:metallocarboxypeptidase activity"/>
    <property type="evidence" value="ECO:0007669"/>
    <property type="project" value="InterPro"/>
</dbReference>
<dbReference type="SUPFAM" id="SSF53187">
    <property type="entry name" value="Zn-dependent exopeptidases"/>
    <property type="match status" value="1"/>
</dbReference>
<dbReference type="InterPro" id="IPR000834">
    <property type="entry name" value="Peptidase_M14"/>
</dbReference>
<protein>
    <submittedName>
        <fullName evidence="3">Zinc carboxypeptidase</fullName>
    </submittedName>
</protein>
<dbReference type="Gene3D" id="3.40.630.10">
    <property type="entry name" value="Zn peptidases"/>
    <property type="match status" value="1"/>
</dbReference>